<reference evidence="2 3" key="1">
    <citation type="journal article" date="2011" name="PLoS Genet.">
        <title>Comparative genomic analysis of human fungal pathogens causing paracoccidioidomycosis.</title>
        <authorList>
            <person name="Desjardins C.A."/>
            <person name="Champion M.D."/>
            <person name="Holder J.W."/>
            <person name="Muszewska A."/>
            <person name="Goldberg J."/>
            <person name="Bailao A.M."/>
            <person name="Brigido M.M."/>
            <person name="Ferreira M.E."/>
            <person name="Garcia A.M."/>
            <person name="Grynberg M."/>
            <person name="Gujja S."/>
            <person name="Heiman D.I."/>
            <person name="Henn M.R."/>
            <person name="Kodira C.D."/>
            <person name="Leon-Narvaez H."/>
            <person name="Longo L.V."/>
            <person name="Ma L.J."/>
            <person name="Malavazi I."/>
            <person name="Matsuo A.L."/>
            <person name="Morais F.V."/>
            <person name="Pereira M."/>
            <person name="Rodriguez-Brito S."/>
            <person name="Sakthikumar S."/>
            <person name="Salem-Izacc S.M."/>
            <person name="Sykes S.M."/>
            <person name="Teixeira M.M."/>
            <person name="Vallejo M.C."/>
            <person name="Walter M.E."/>
            <person name="Yandava C."/>
            <person name="Young S."/>
            <person name="Zeng Q."/>
            <person name="Zucker J."/>
            <person name="Felipe M.S."/>
            <person name="Goldman G.H."/>
            <person name="Haas B.J."/>
            <person name="McEwen J.G."/>
            <person name="Nino-Vega G."/>
            <person name="Puccia R."/>
            <person name="San-Blas G."/>
            <person name="Soares C.M."/>
            <person name="Birren B.W."/>
            <person name="Cuomo C.A."/>
        </authorList>
    </citation>
    <scope>NUCLEOTIDE SEQUENCE [LARGE SCALE GENOMIC DNA]</scope>
    <source>
        <strain evidence="2 3">Pb18</strain>
    </source>
</reference>
<organism evidence="2 3">
    <name type="scientific">Paracoccidioides brasiliensis (strain Pb18)</name>
    <dbReference type="NCBI Taxonomy" id="502780"/>
    <lineage>
        <taxon>Eukaryota</taxon>
        <taxon>Fungi</taxon>
        <taxon>Dikarya</taxon>
        <taxon>Ascomycota</taxon>
        <taxon>Pezizomycotina</taxon>
        <taxon>Eurotiomycetes</taxon>
        <taxon>Eurotiomycetidae</taxon>
        <taxon>Onygenales</taxon>
        <taxon>Ajellomycetaceae</taxon>
        <taxon>Paracoccidioides</taxon>
    </lineage>
</organism>
<dbReference type="RefSeq" id="XP_010760779.1">
    <property type="nucleotide sequence ID" value="XM_010762477.1"/>
</dbReference>
<feature type="compositionally biased region" description="Basic and acidic residues" evidence="1">
    <location>
        <begin position="882"/>
        <end position="893"/>
    </location>
</feature>
<dbReference type="OMA" id="MAVHTWD"/>
<evidence type="ECO:0000313" key="3">
    <source>
        <dbReference type="Proteomes" id="UP000001628"/>
    </source>
</evidence>
<sequence>MQSLGGRRFPRKGISEGGQENAQGMTLHPSSHEPRSRRYEIRTLLDIGRRAGVRSELTNRTKINEAAVLNHPDEGSENRILTEKPINRRQISSNFSTGTEDGLLLSQANHLQYPHRQPINAPQGKLAQIDAGFARFLKEHASPKHQRVTAGGRIVPMNLSSAPAPEFKLPAISSQRIEPQKDDSIHVTNRPLKTHADFQRESGDFQHQGLRADAYQSKCIGQNFAAPLMQSGSNSEEINHLPFTSVRATSGQQAQRALHVNPNSNPGRQERMTQFAPETTAATSGYTILNAAGEQVGWVPNNAQQCYTSNSTDQPFPVAYAMSNGAILGMYPLDQSGLMMTAPPQLFPLSTIPINEPTINQPLPSNLAMPFTGLSEDLLSYKSLEHATREYDKLSDQLSSLDRYLALHSLDVDPAAKRILIDQRVELVMKLDVARSLKEQIESALQLSNSRAAMQHQSFGLQQFSNEFASPVAPSWLPNVGQLNNNVGPSNLNPVGYMISAMGLPMADSYTNAYANQARAPFVPAGLVPSLQGWRSSNGNNSGNHVPQNCAVNTEQMLNNDYTPVEIGQARQALSSVGGSAFKAGYGAARESAPPEIARVYQNIEMAASLGEPLGPLIEELALVARQLNVSDIIENQGLIGQPEQAPRSSDSKVNRTGLGPSNEAATVESFSEESKPSTFPTADSKMASVAPPIAPPNAVPKAVPDVAPNAPKMKKTIIIRKPSDVVDIETGFPAATAQPSKYKMNSYVESVKSKELARDLALAKERHRHNQLVRDDDSPTPLGRHFLGTYGSVSGSVMGNETNQQSAPLSNWKQLGNSGPSKKANTSTASSKVNAYGLLPRYDGADDEDDRGSKAPDATLSVSVSGIGTAKARGEAGATKSTEKEWYRKVPRKDVNPKDVREFFKLLREQEKDMIKNHRKESRRFG</sequence>
<dbReference type="KEGG" id="pbn:PADG_05532"/>
<dbReference type="eggNOG" id="ENOG502SVYW">
    <property type="taxonomic scope" value="Eukaryota"/>
</dbReference>
<evidence type="ECO:0000256" key="1">
    <source>
        <dbReference type="SAM" id="MobiDB-lite"/>
    </source>
</evidence>
<evidence type="ECO:0000313" key="2">
    <source>
        <dbReference type="EMBL" id="EEH49453.2"/>
    </source>
</evidence>
<feature type="compositionally biased region" description="Low complexity" evidence="1">
    <location>
        <begin position="822"/>
        <end position="833"/>
    </location>
</feature>
<keyword evidence="3" id="KW-1185">Reference proteome</keyword>
<proteinExistence type="predicted"/>
<feature type="region of interest" description="Disordered" evidence="1">
    <location>
        <begin position="794"/>
        <end position="893"/>
    </location>
</feature>
<dbReference type="Proteomes" id="UP000001628">
    <property type="component" value="Unassembled WGS sequence"/>
</dbReference>
<dbReference type="VEuPathDB" id="FungiDB:PADG_05532"/>
<dbReference type="InParanoid" id="C1GE46"/>
<gene>
    <name evidence="2" type="ORF">PADG_05532</name>
</gene>
<protein>
    <submittedName>
        <fullName evidence="2">Uncharacterized protein</fullName>
    </submittedName>
</protein>
<dbReference type="EMBL" id="KN275962">
    <property type="protein sequence ID" value="EEH49453.2"/>
    <property type="molecule type" value="Genomic_DNA"/>
</dbReference>
<name>C1GE46_PARBD</name>
<dbReference type="STRING" id="502780.C1GE46"/>
<dbReference type="HOGENOM" id="CLU_315913_0_0_1"/>
<feature type="compositionally biased region" description="Polar residues" evidence="1">
    <location>
        <begin position="794"/>
        <end position="821"/>
    </location>
</feature>
<feature type="region of interest" description="Disordered" evidence="1">
    <location>
        <begin position="641"/>
        <end position="706"/>
    </location>
</feature>
<dbReference type="GeneID" id="22584442"/>
<dbReference type="AlphaFoldDB" id="C1GE46"/>
<accession>C1GE46</accession>
<feature type="region of interest" description="Disordered" evidence="1">
    <location>
        <begin position="1"/>
        <end position="38"/>
    </location>
</feature>
<dbReference type="OrthoDB" id="5401902at2759"/>